<gene>
    <name evidence="2" type="ORF">GCM10022286_01310</name>
</gene>
<reference evidence="2" key="1">
    <citation type="journal article" date="2014" name="Int. J. Syst. Evol. Microbiol.">
        <title>Complete genome of a new Firmicutes species belonging to the dominant human colonic microbiota ('Ruminococcus bicirculans') reveals two chromosomes and a selective capacity to utilize plant glucans.</title>
        <authorList>
            <consortium name="NISC Comparative Sequencing Program"/>
            <person name="Wegmann U."/>
            <person name="Louis P."/>
            <person name="Goesmann A."/>
            <person name="Henrissat B."/>
            <person name="Duncan S.H."/>
            <person name="Flint H.J."/>
        </authorList>
    </citation>
    <scope>NUCLEOTIDE SEQUENCE</scope>
    <source>
        <strain evidence="2">JCM 17590</strain>
    </source>
</reference>
<dbReference type="Proteomes" id="UP001415169">
    <property type="component" value="Unassembled WGS sequence"/>
</dbReference>
<organism evidence="2 3">
    <name type="scientific">Gryllotalpicola daejeonensis</name>
    <dbReference type="NCBI Taxonomy" id="993087"/>
    <lineage>
        <taxon>Bacteria</taxon>
        <taxon>Bacillati</taxon>
        <taxon>Actinomycetota</taxon>
        <taxon>Actinomycetes</taxon>
        <taxon>Micrococcales</taxon>
        <taxon>Microbacteriaceae</taxon>
        <taxon>Gryllotalpicola</taxon>
    </lineage>
</organism>
<evidence type="ECO:0000313" key="2">
    <source>
        <dbReference type="EMBL" id="GAA4154136.1"/>
    </source>
</evidence>
<name>A0ABP7ZD70_9MICO</name>
<feature type="chain" id="PRO_5045077644" description="Lipoprotein" evidence="1">
    <location>
        <begin position="20"/>
        <end position="189"/>
    </location>
</feature>
<keyword evidence="3" id="KW-1185">Reference proteome</keyword>
<dbReference type="EMBL" id="BAABBV010000001">
    <property type="protein sequence ID" value="GAA4154136.1"/>
    <property type="molecule type" value="Genomic_DNA"/>
</dbReference>
<feature type="signal peptide" evidence="1">
    <location>
        <begin position="1"/>
        <end position="19"/>
    </location>
</feature>
<dbReference type="PROSITE" id="PS51257">
    <property type="entry name" value="PROKAR_LIPOPROTEIN"/>
    <property type="match status" value="1"/>
</dbReference>
<accession>A0ABP7ZD70</accession>
<keyword evidence="1" id="KW-0732">Signal</keyword>
<sequence>MRRTLPAFVLAAVTALALAGCAGSPAPSGTIGGSPEVQPITGAPTIVPATPSFTAETCPGVFVTVQFGLLGGDDVSACAKTGEPMTAAAALKQIGVSTEGTKKYGDQVVCRVNGEPSASKPIEVPGKAAYTETCAGMPAAFAYWAFWVRDSAAGKWSYATSGITTQQLKPGQTLGLKFTTGTDTTPPKG</sequence>
<evidence type="ECO:0000256" key="1">
    <source>
        <dbReference type="SAM" id="SignalP"/>
    </source>
</evidence>
<protein>
    <recommendedName>
        <fullName evidence="4">Lipoprotein</fullName>
    </recommendedName>
</protein>
<evidence type="ECO:0008006" key="4">
    <source>
        <dbReference type="Google" id="ProtNLM"/>
    </source>
</evidence>
<dbReference type="RefSeq" id="WP_344789809.1">
    <property type="nucleotide sequence ID" value="NZ_BAABBV010000001.1"/>
</dbReference>
<evidence type="ECO:0000313" key="3">
    <source>
        <dbReference type="Proteomes" id="UP001415169"/>
    </source>
</evidence>
<proteinExistence type="predicted"/>
<reference evidence="2" key="2">
    <citation type="submission" date="2023-12" db="EMBL/GenBank/DDBJ databases">
        <authorList>
            <person name="Sun Q."/>
            <person name="Inoue M."/>
        </authorList>
    </citation>
    <scope>NUCLEOTIDE SEQUENCE</scope>
    <source>
        <strain evidence="2">JCM 17590</strain>
    </source>
</reference>
<comment type="caution">
    <text evidence="2">The sequence shown here is derived from an EMBL/GenBank/DDBJ whole genome shotgun (WGS) entry which is preliminary data.</text>
</comment>